<organism evidence="8 9">
    <name type="scientific">Vibrio furnissii</name>
    <dbReference type="NCBI Taxonomy" id="29494"/>
    <lineage>
        <taxon>Bacteria</taxon>
        <taxon>Pseudomonadati</taxon>
        <taxon>Pseudomonadota</taxon>
        <taxon>Gammaproteobacteria</taxon>
        <taxon>Vibrionales</taxon>
        <taxon>Vibrionaceae</taxon>
        <taxon>Vibrio</taxon>
    </lineage>
</organism>
<dbReference type="Pfam" id="PF02465">
    <property type="entry name" value="FliD_N"/>
    <property type="match status" value="1"/>
</dbReference>
<comment type="caution">
    <text evidence="8">The sequence shown here is derived from an EMBL/GenBank/DDBJ whole genome shotgun (WGS) entry which is preliminary data.</text>
</comment>
<reference evidence="8 9" key="1">
    <citation type="submission" date="2015-08" db="EMBL/GenBank/DDBJ databases">
        <title>Antibacterial properties of a collection of Vibrionaceae strains.</title>
        <authorList>
            <person name="Giubergia S."/>
        </authorList>
    </citation>
    <scope>NUCLEOTIDE SEQUENCE [LARGE SCALE GENOMIC DNA]</scope>
    <source>
        <strain evidence="8 9">S0821</strain>
    </source>
</reference>
<comment type="subunit">
    <text evidence="2 5">Homopentamer.</text>
</comment>
<evidence type="ECO:0000313" key="9">
    <source>
        <dbReference type="Proteomes" id="UP000051221"/>
    </source>
</evidence>
<evidence type="ECO:0000256" key="3">
    <source>
        <dbReference type="ARBA" id="ARBA00023054"/>
    </source>
</evidence>
<name>A0A0Q2XYV1_VIBFU</name>
<accession>A0A0Q2XYV1</accession>
<dbReference type="InterPro" id="IPR010809">
    <property type="entry name" value="FliD_C"/>
</dbReference>
<dbReference type="Pfam" id="PF07195">
    <property type="entry name" value="FliD_C"/>
    <property type="match status" value="1"/>
</dbReference>
<dbReference type="PANTHER" id="PTHR30288">
    <property type="entry name" value="FLAGELLAR CAP/ASSEMBLY PROTEIN FLID"/>
    <property type="match status" value="1"/>
</dbReference>
<keyword evidence="4 5" id="KW-0975">Bacterial flagellum</keyword>
<keyword evidence="9" id="KW-1185">Reference proteome</keyword>
<evidence type="ECO:0000256" key="5">
    <source>
        <dbReference type="RuleBase" id="RU362066"/>
    </source>
</evidence>
<evidence type="ECO:0000259" key="7">
    <source>
        <dbReference type="Pfam" id="PF07195"/>
    </source>
</evidence>
<dbReference type="EMBL" id="LKHS01000010">
    <property type="protein sequence ID" value="KQH85596.1"/>
    <property type="molecule type" value="Genomic_DNA"/>
</dbReference>
<keyword evidence="8" id="KW-0282">Flagellum</keyword>
<dbReference type="PANTHER" id="PTHR30288:SF0">
    <property type="entry name" value="FLAGELLAR HOOK-ASSOCIATED PROTEIN 2"/>
    <property type="match status" value="1"/>
</dbReference>
<dbReference type="Proteomes" id="UP000051221">
    <property type="component" value="Unassembled WGS sequence"/>
</dbReference>
<feature type="domain" description="Flagellar hook-associated protein 2 C-terminal" evidence="7">
    <location>
        <begin position="226"/>
        <end position="434"/>
    </location>
</feature>
<dbReference type="InterPro" id="IPR040026">
    <property type="entry name" value="FliD"/>
</dbReference>
<sequence length="440" mass="48103">MYIDAASMASQMAMYDVSPAETRYNSRLKIFQNQSSMLSKITSSMSSLDSVIYKFTKPGASFVQNTTSLSSEDHVNVTTSGNASSVNMDLYVEQLASSHQVVVNTSAMNVNDEFSPATGSIEVQHGGETITIQLADAESNGDGTVSYQEFISHFNRVMDGRVTATMVRSGNEMKMLFTSNETGQDNQFQISASDDSGLSDAFSAANDNPIKTGTDAIVWLGDYGSGVQLTNSSNTFENIVNGVDVELKKTHEMGGIATNITVGPDADATMTLLKEFVTAYNDMMSVIAEATKSSGESSERGVFSTDSSFKSLEQQLKGLMRDSYNGVSLSEVGLSLDKSGKLELDEDKFREASKSVDMEQVFRAEGGLFTTLQKSVNDYTDFADGSLTRKKETIELQQKRINEALDKLEDKYQVIYSRYLAQYTRLNSIMASMDSINTLF</sequence>
<protein>
    <recommendedName>
        <fullName evidence="5">Flagellar hook-associated protein 2</fullName>
        <shortName evidence="5">HAP2</shortName>
    </recommendedName>
    <alternativeName>
        <fullName evidence="5">Flagellar cap protein</fullName>
    </alternativeName>
</protein>
<comment type="function">
    <text evidence="5">Required for morphogenesis and for the elongation of the flagellar filament by facilitating polymerization of the flagellin monomers at the tip of growing filament. Forms a capping structure, which prevents flagellin subunits (transported through the central channel of the flagellum) from leaking out without polymerization at the distal end.</text>
</comment>
<dbReference type="InParanoid" id="A0A0Q2XYV1"/>
<keyword evidence="8" id="KW-0969">Cilium</keyword>
<dbReference type="GO" id="GO:0009421">
    <property type="term" value="C:bacterial-type flagellum filament cap"/>
    <property type="evidence" value="ECO:0007669"/>
    <property type="project" value="InterPro"/>
</dbReference>
<evidence type="ECO:0000313" key="8">
    <source>
        <dbReference type="EMBL" id="KQH85596.1"/>
    </source>
</evidence>
<dbReference type="InterPro" id="IPR003481">
    <property type="entry name" value="FliD_N"/>
</dbReference>
<evidence type="ECO:0000256" key="1">
    <source>
        <dbReference type="ARBA" id="ARBA00009764"/>
    </source>
</evidence>
<dbReference type="AlphaFoldDB" id="A0A0Q2XYV1"/>
<dbReference type="GO" id="GO:0007155">
    <property type="term" value="P:cell adhesion"/>
    <property type="evidence" value="ECO:0007669"/>
    <property type="project" value="InterPro"/>
</dbReference>
<comment type="subcellular location">
    <subcellularLocation>
        <location evidence="5">Secreted</location>
    </subcellularLocation>
    <subcellularLocation>
        <location evidence="5">Bacterial flagellum</location>
    </subcellularLocation>
</comment>
<feature type="domain" description="Flagellar hook-associated protein 2 N-terminal" evidence="6">
    <location>
        <begin position="3"/>
        <end position="99"/>
    </location>
</feature>
<dbReference type="GO" id="GO:0009424">
    <property type="term" value="C:bacterial-type flagellum hook"/>
    <property type="evidence" value="ECO:0007669"/>
    <property type="project" value="UniProtKB-UniRule"/>
</dbReference>
<keyword evidence="5" id="KW-0964">Secreted</keyword>
<comment type="similarity">
    <text evidence="1 5">Belongs to the FliD family.</text>
</comment>
<keyword evidence="8" id="KW-0966">Cell projection</keyword>
<evidence type="ECO:0000256" key="2">
    <source>
        <dbReference type="ARBA" id="ARBA00011255"/>
    </source>
</evidence>
<evidence type="ECO:0000259" key="6">
    <source>
        <dbReference type="Pfam" id="PF02465"/>
    </source>
</evidence>
<keyword evidence="3" id="KW-0175">Coiled coil</keyword>
<dbReference type="GO" id="GO:0005576">
    <property type="term" value="C:extracellular region"/>
    <property type="evidence" value="ECO:0007669"/>
    <property type="project" value="UniProtKB-SubCell"/>
</dbReference>
<evidence type="ECO:0000256" key="4">
    <source>
        <dbReference type="ARBA" id="ARBA00023143"/>
    </source>
</evidence>
<dbReference type="RefSeq" id="WP_055466400.1">
    <property type="nucleotide sequence ID" value="NZ_CP119521.1"/>
</dbReference>
<gene>
    <name evidence="8" type="ORF">AMR76_13935</name>
</gene>
<dbReference type="GO" id="GO:0071973">
    <property type="term" value="P:bacterial-type flagellum-dependent cell motility"/>
    <property type="evidence" value="ECO:0007669"/>
    <property type="project" value="TreeGrafter"/>
</dbReference>
<proteinExistence type="inferred from homology"/>